<dbReference type="PANTHER" id="PTHR45125">
    <property type="entry name" value="F21J9.4-RELATED"/>
    <property type="match status" value="1"/>
</dbReference>
<dbReference type="KEGG" id="pgr:PGTG_22135"/>
<protein>
    <recommendedName>
        <fullName evidence="2">No apical meristem-associated C-terminal domain-containing protein</fullName>
    </recommendedName>
</protein>
<organism evidence="3 4">
    <name type="scientific">Puccinia graminis f. sp. tritici (strain CRL 75-36-700-3 / race SCCL)</name>
    <name type="common">Black stem rust fungus</name>
    <dbReference type="NCBI Taxonomy" id="418459"/>
    <lineage>
        <taxon>Eukaryota</taxon>
        <taxon>Fungi</taxon>
        <taxon>Dikarya</taxon>
        <taxon>Basidiomycota</taxon>
        <taxon>Pucciniomycotina</taxon>
        <taxon>Pucciniomycetes</taxon>
        <taxon>Pucciniales</taxon>
        <taxon>Pucciniaceae</taxon>
        <taxon>Puccinia</taxon>
    </lineage>
</organism>
<name>H6QTJ7_PUCGT</name>
<keyword evidence="4" id="KW-1185">Reference proteome</keyword>
<dbReference type="Pfam" id="PF14303">
    <property type="entry name" value="NAM-associated"/>
    <property type="match status" value="1"/>
</dbReference>
<feature type="domain" description="No apical meristem-associated C-terminal" evidence="2">
    <location>
        <begin position="137"/>
        <end position="300"/>
    </location>
</feature>
<dbReference type="STRING" id="418459.H6QTJ7"/>
<dbReference type="EMBL" id="DS178315">
    <property type="protein sequence ID" value="EHS64212.1"/>
    <property type="molecule type" value="Genomic_DNA"/>
</dbReference>
<dbReference type="GeneID" id="13541227"/>
<gene>
    <name evidence="3" type="ORF">PGTG_22135</name>
</gene>
<evidence type="ECO:0000259" key="2">
    <source>
        <dbReference type="Pfam" id="PF14303"/>
    </source>
</evidence>
<dbReference type="InParanoid" id="H6QTJ7"/>
<evidence type="ECO:0000313" key="4">
    <source>
        <dbReference type="Proteomes" id="UP000008783"/>
    </source>
</evidence>
<dbReference type="HOGENOM" id="CLU_012390_7_2_1"/>
<dbReference type="OrthoDB" id="2507429at2759"/>
<dbReference type="VEuPathDB" id="FungiDB:PGTG_22135"/>
<reference evidence="4" key="1">
    <citation type="journal article" date="2011" name="Proc. Natl. Acad. Sci. U.S.A.">
        <title>Obligate biotrophy features unraveled by the genomic analysis of rust fungi.</title>
        <authorList>
            <person name="Duplessis S."/>
            <person name="Cuomo C.A."/>
            <person name="Lin Y.-C."/>
            <person name="Aerts A."/>
            <person name="Tisserant E."/>
            <person name="Veneault-Fourrey C."/>
            <person name="Joly D.L."/>
            <person name="Hacquard S."/>
            <person name="Amselem J."/>
            <person name="Cantarel B.L."/>
            <person name="Chiu R."/>
            <person name="Coutinho P.M."/>
            <person name="Feau N."/>
            <person name="Field M."/>
            <person name="Frey P."/>
            <person name="Gelhaye E."/>
            <person name="Goldberg J."/>
            <person name="Grabherr M.G."/>
            <person name="Kodira C.D."/>
            <person name="Kohler A."/>
            <person name="Kuees U."/>
            <person name="Lindquist E.A."/>
            <person name="Lucas S.M."/>
            <person name="Mago R."/>
            <person name="Mauceli E."/>
            <person name="Morin E."/>
            <person name="Murat C."/>
            <person name="Pangilinan J.L."/>
            <person name="Park R."/>
            <person name="Pearson M."/>
            <person name="Quesneville H."/>
            <person name="Rouhier N."/>
            <person name="Sakthikumar S."/>
            <person name="Salamov A.A."/>
            <person name="Schmutz J."/>
            <person name="Selles B."/>
            <person name="Shapiro H."/>
            <person name="Tanguay P."/>
            <person name="Tuskan G.A."/>
            <person name="Henrissat B."/>
            <person name="Van de Peer Y."/>
            <person name="Rouze P."/>
            <person name="Ellis J.G."/>
            <person name="Dodds P.N."/>
            <person name="Schein J.E."/>
            <person name="Zhong S."/>
            <person name="Hamelin R.C."/>
            <person name="Grigoriev I.V."/>
            <person name="Szabo L.J."/>
            <person name="Martin F."/>
        </authorList>
    </citation>
    <scope>NUCLEOTIDE SEQUENCE [LARGE SCALE GENOMIC DNA]</scope>
    <source>
        <strain evidence="4">CRL 75-36-700-3 / race SCCL</strain>
    </source>
</reference>
<dbReference type="RefSeq" id="XP_003889171.1">
    <property type="nucleotide sequence ID" value="XM_003889122.1"/>
</dbReference>
<accession>H6QTJ7</accession>
<feature type="compositionally biased region" description="Basic residues" evidence="1">
    <location>
        <begin position="160"/>
        <end position="172"/>
    </location>
</feature>
<proteinExistence type="predicted"/>
<dbReference type="AlphaFoldDB" id="H6QTJ7"/>
<dbReference type="Proteomes" id="UP000008783">
    <property type="component" value="Unassembled WGS sequence"/>
</dbReference>
<feature type="region of interest" description="Disordered" evidence="1">
    <location>
        <begin position="1"/>
        <end position="36"/>
    </location>
</feature>
<dbReference type="PANTHER" id="PTHR45125:SF3">
    <property type="entry name" value="NO-APICAL-MERISTEM-ASSOCIATED CARBOXY-TERMINAL DOMAIN PROTEIN"/>
    <property type="match status" value="1"/>
</dbReference>
<feature type="region of interest" description="Disordered" evidence="1">
    <location>
        <begin position="159"/>
        <end position="203"/>
    </location>
</feature>
<evidence type="ECO:0000256" key="1">
    <source>
        <dbReference type="SAM" id="MobiDB-lite"/>
    </source>
</evidence>
<sequence>MSSNHNMDNERIEDENDSIDPDLDPTATKKKKAPNYTEPEDFELCRAWIRISEDPAVGTHQDGNTFWQRVTTAYHEAIPTPIRPIDSTKKRWGILQRWINKFRACVDQAEQMNQSGQSAEDQLNRALRLYSHDLQTHFKHLRCYNMLVKCPKWNSYTHDNKKRASAKKKRPRTPSEEAPSAPALTAPDESTPVPADSVSDFEGTPDEVATLERPMGKKKAKVAHQLAMKDTAWKEDVARAHINIATESKRNNNILDNDSQSLKVIADNGKTAAQLAIMNKDLEGLDDQQKEYFQLKRSEILSALRSTSSSRAQS</sequence>
<evidence type="ECO:0000313" key="3">
    <source>
        <dbReference type="EMBL" id="EHS64212.1"/>
    </source>
</evidence>
<feature type="compositionally biased region" description="Acidic residues" evidence="1">
    <location>
        <begin position="11"/>
        <end position="23"/>
    </location>
</feature>
<dbReference type="InterPro" id="IPR029466">
    <property type="entry name" value="NAM-associated_C"/>
</dbReference>